<proteinExistence type="inferred from homology"/>
<dbReference type="InterPro" id="IPR013785">
    <property type="entry name" value="Aldolase_TIM"/>
</dbReference>
<organism evidence="16 17">
    <name type="scientific">Polarella glacialis</name>
    <name type="common">Dinoflagellate</name>
    <dbReference type="NCBI Taxonomy" id="89957"/>
    <lineage>
        <taxon>Eukaryota</taxon>
        <taxon>Sar</taxon>
        <taxon>Alveolata</taxon>
        <taxon>Dinophyceae</taxon>
        <taxon>Suessiales</taxon>
        <taxon>Suessiaceae</taxon>
        <taxon>Polarella</taxon>
    </lineage>
</organism>
<dbReference type="InterPro" id="IPR018517">
    <property type="entry name" value="tRNA_hU_synthase_CS"/>
</dbReference>
<feature type="compositionally biased region" description="Acidic residues" evidence="14">
    <location>
        <begin position="346"/>
        <end position="356"/>
    </location>
</feature>
<protein>
    <recommendedName>
        <fullName evidence="9">tRNA-dihydrouridine(16/17) synthase [NAD(P)(+)]</fullName>
        <ecNumber evidence="9">1.3.1.88</ecNumber>
    </recommendedName>
</protein>
<evidence type="ECO:0000256" key="3">
    <source>
        <dbReference type="ARBA" id="ARBA00022643"/>
    </source>
</evidence>
<keyword evidence="4" id="KW-0819">tRNA processing</keyword>
<evidence type="ECO:0000259" key="15">
    <source>
        <dbReference type="Pfam" id="PF01207"/>
    </source>
</evidence>
<name>A0A813JLP8_POLGL</name>
<gene>
    <name evidence="16" type="ORF">PGLA2088_LOCUS20835</name>
</gene>
<evidence type="ECO:0000256" key="13">
    <source>
        <dbReference type="ARBA" id="ARBA00049467"/>
    </source>
</evidence>
<dbReference type="Proteomes" id="UP000626109">
    <property type="component" value="Unassembled WGS sequence"/>
</dbReference>
<keyword evidence="3" id="KW-0288">FMN</keyword>
<evidence type="ECO:0000256" key="12">
    <source>
        <dbReference type="ARBA" id="ARBA00048934"/>
    </source>
</evidence>
<dbReference type="SUPFAM" id="SSF51395">
    <property type="entry name" value="FMN-linked oxidoreductases"/>
    <property type="match status" value="1"/>
</dbReference>
<comment type="catalytic activity">
    <reaction evidence="13">
        <text>5,6-dihydrouridine(17) in tRNA + NADP(+) = uridine(17) in tRNA + NADPH + H(+)</text>
        <dbReference type="Rhea" id="RHEA:53368"/>
        <dbReference type="Rhea" id="RHEA-COMP:13541"/>
        <dbReference type="Rhea" id="RHEA-COMP:13542"/>
        <dbReference type="ChEBI" id="CHEBI:15378"/>
        <dbReference type="ChEBI" id="CHEBI:57783"/>
        <dbReference type="ChEBI" id="CHEBI:58349"/>
        <dbReference type="ChEBI" id="CHEBI:65315"/>
        <dbReference type="ChEBI" id="CHEBI:74443"/>
        <dbReference type="EC" id="1.3.1.88"/>
    </reaction>
    <physiologicalReaction direction="right-to-left" evidence="13">
        <dbReference type="Rhea" id="RHEA:53370"/>
    </physiologicalReaction>
</comment>
<keyword evidence="5" id="KW-0521">NADP</keyword>
<dbReference type="Pfam" id="PF01207">
    <property type="entry name" value="Dus"/>
    <property type="match status" value="1"/>
</dbReference>
<evidence type="ECO:0000256" key="10">
    <source>
        <dbReference type="ARBA" id="ARBA00047287"/>
    </source>
</evidence>
<dbReference type="EMBL" id="CAJNNW010025693">
    <property type="protein sequence ID" value="CAE8678499.1"/>
    <property type="molecule type" value="Genomic_DNA"/>
</dbReference>
<feature type="region of interest" description="Disordered" evidence="14">
    <location>
        <begin position="334"/>
        <end position="364"/>
    </location>
</feature>
<comment type="catalytic activity">
    <reaction evidence="12">
        <text>5,6-dihydrouridine(16) in tRNA + NAD(+) = uridine(16) in tRNA + NADH + H(+)</text>
        <dbReference type="Rhea" id="RHEA:53380"/>
        <dbReference type="Rhea" id="RHEA-COMP:13543"/>
        <dbReference type="Rhea" id="RHEA-COMP:13544"/>
        <dbReference type="ChEBI" id="CHEBI:15378"/>
        <dbReference type="ChEBI" id="CHEBI:57540"/>
        <dbReference type="ChEBI" id="CHEBI:57945"/>
        <dbReference type="ChEBI" id="CHEBI:65315"/>
        <dbReference type="ChEBI" id="CHEBI:74443"/>
        <dbReference type="EC" id="1.3.1.88"/>
    </reaction>
    <physiologicalReaction direction="right-to-left" evidence="12">
        <dbReference type="Rhea" id="RHEA:53382"/>
    </physiologicalReaction>
</comment>
<sequence>MVDQSELPFRLLARRYGAQLCYTPMLNAGQFVKSSAYREETLSCTSPEDRPLIVQFAGHDPLTLLAAAKYVEHMCDAVDINLGCPQGIAKRGRYGAFLLEEEDLVVEIVRTLAAGLQVPVTCKIRLFRDDLPRTLRLCERLQAAGCAMLTVHGRTRYQNKDTTGSCDFDGIAAVKAAMRIPVIANGGTATFDDVQHILQETRADGVMSSEAALENPALFCGNRDALGNYVDQNRLTREYLELAEQHLPSAETGRKAGACASCVKGHLFKLLFAGLTDYPELRTELARAVTFAEHKAVAETLADRGWTQPMLNGGEDYRAERSWYFRHRLSELGLQPEGPERKPAVEEGEAEGEDWTSPDIFSIA</sequence>
<evidence type="ECO:0000256" key="5">
    <source>
        <dbReference type="ARBA" id="ARBA00022857"/>
    </source>
</evidence>
<evidence type="ECO:0000256" key="9">
    <source>
        <dbReference type="ARBA" id="ARBA00038890"/>
    </source>
</evidence>
<dbReference type="PANTHER" id="PTHR11082:SF5">
    <property type="entry name" value="TRNA-DIHYDROURIDINE(16_17) SYNTHASE [NAD(P)(+)]-LIKE"/>
    <property type="match status" value="1"/>
</dbReference>
<evidence type="ECO:0000256" key="2">
    <source>
        <dbReference type="ARBA" id="ARBA00022630"/>
    </source>
</evidence>
<dbReference type="CDD" id="cd02801">
    <property type="entry name" value="DUS_like_FMN"/>
    <property type="match status" value="1"/>
</dbReference>
<keyword evidence="2" id="KW-0285">Flavoprotein</keyword>
<evidence type="ECO:0000256" key="7">
    <source>
        <dbReference type="ARBA" id="ARBA00023027"/>
    </source>
</evidence>
<dbReference type="GO" id="GO:0017150">
    <property type="term" value="F:tRNA dihydrouridine synthase activity"/>
    <property type="evidence" value="ECO:0007669"/>
    <property type="project" value="InterPro"/>
</dbReference>
<evidence type="ECO:0000313" key="17">
    <source>
        <dbReference type="Proteomes" id="UP000626109"/>
    </source>
</evidence>
<comment type="catalytic activity">
    <reaction evidence="10">
        <text>5,6-dihydrouridine(17) in tRNA + NAD(+) = uridine(17) in tRNA + NADH + H(+)</text>
        <dbReference type="Rhea" id="RHEA:53372"/>
        <dbReference type="Rhea" id="RHEA-COMP:13541"/>
        <dbReference type="Rhea" id="RHEA-COMP:13542"/>
        <dbReference type="ChEBI" id="CHEBI:15378"/>
        <dbReference type="ChEBI" id="CHEBI:57540"/>
        <dbReference type="ChEBI" id="CHEBI:57945"/>
        <dbReference type="ChEBI" id="CHEBI:65315"/>
        <dbReference type="ChEBI" id="CHEBI:74443"/>
        <dbReference type="EC" id="1.3.1.88"/>
    </reaction>
    <physiologicalReaction direction="right-to-left" evidence="10">
        <dbReference type="Rhea" id="RHEA:53374"/>
    </physiologicalReaction>
</comment>
<evidence type="ECO:0000256" key="6">
    <source>
        <dbReference type="ARBA" id="ARBA00023002"/>
    </source>
</evidence>
<evidence type="ECO:0000256" key="4">
    <source>
        <dbReference type="ARBA" id="ARBA00022694"/>
    </source>
</evidence>
<dbReference type="InterPro" id="IPR035587">
    <property type="entry name" value="DUS-like_FMN-bd"/>
</dbReference>
<dbReference type="PANTHER" id="PTHR11082">
    <property type="entry name" value="TRNA-DIHYDROURIDINE SYNTHASE"/>
    <property type="match status" value="1"/>
</dbReference>
<keyword evidence="6" id="KW-0560">Oxidoreductase</keyword>
<evidence type="ECO:0000256" key="8">
    <source>
        <dbReference type="ARBA" id="ARBA00038313"/>
    </source>
</evidence>
<evidence type="ECO:0000256" key="11">
    <source>
        <dbReference type="ARBA" id="ARBA00047652"/>
    </source>
</evidence>
<evidence type="ECO:0000256" key="1">
    <source>
        <dbReference type="ARBA" id="ARBA00001917"/>
    </source>
</evidence>
<dbReference type="GO" id="GO:0050660">
    <property type="term" value="F:flavin adenine dinucleotide binding"/>
    <property type="evidence" value="ECO:0007669"/>
    <property type="project" value="InterPro"/>
</dbReference>
<comment type="catalytic activity">
    <reaction evidence="11">
        <text>5,6-dihydrouridine(16) in tRNA + NADP(+) = uridine(16) in tRNA + NADPH + H(+)</text>
        <dbReference type="Rhea" id="RHEA:53376"/>
        <dbReference type="Rhea" id="RHEA-COMP:13543"/>
        <dbReference type="Rhea" id="RHEA-COMP:13544"/>
        <dbReference type="ChEBI" id="CHEBI:15378"/>
        <dbReference type="ChEBI" id="CHEBI:57783"/>
        <dbReference type="ChEBI" id="CHEBI:58349"/>
        <dbReference type="ChEBI" id="CHEBI:65315"/>
        <dbReference type="ChEBI" id="CHEBI:74443"/>
        <dbReference type="EC" id="1.3.1.88"/>
    </reaction>
    <physiologicalReaction direction="right-to-left" evidence="11">
        <dbReference type="Rhea" id="RHEA:53378"/>
    </physiologicalReaction>
</comment>
<feature type="domain" description="DUS-like FMN-binding" evidence="15">
    <location>
        <begin position="1"/>
        <end position="297"/>
    </location>
</feature>
<keyword evidence="7" id="KW-0520">NAD</keyword>
<evidence type="ECO:0000256" key="14">
    <source>
        <dbReference type="SAM" id="MobiDB-lite"/>
    </source>
</evidence>
<comment type="cofactor">
    <cofactor evidence="1">
        <name>FMN</name>
        <dbReference type="ChEBI" id="CHEBI:58210"/>
    </cofactor>
</comment>
<dbReference type="PROSITE" id="PS01136">
    <property type="entry name" value="UPF0034"/>
    <property type="match status" value="1"/>
</dbReference>
<comment type="similarity">
    <text evidence="8">Belongs to the Dus family. Dus1 subfamily.</text>
</comment>
<dbReference type="Gene3D" id="3.20.20.70">
    <property type="entry name" value="Aldolase class I"/>
    <property type="match status" value="1"/>
</dbReference>
<dbReference type="AlphaFoldDB" id="A0A813JLP8"/>
<evidence type="ECO:0000313" key="16">
    <source>
        <dbReference type="EMBL" id="CAE8678499.1"/>
    </source>
</evidence>
<accession>A0A813JLP8</accession>
<dbReference type="EC" id="1.3.1.88" evidence="9"/>
<comment type="caution">
    <text evidence="16">The sequence shown here is derived from an EMBL/GenBank/DDBJ whole genome shotgun (WGS) entry which is preliminary data.</text>
</comment>
<reference evidence="16" key="1">
    <citation type="submission" date="2021-02" db="EMBL/GenBank/DDBJ databases">
        <authorList>
            <person name="Dougan E. K."/>
            <person name="Rhodes N."/>
            <person name="Thang M."/>
            <person name="Chan C."/>
        </authorList>
    </citation>
    <scope>NUCLEOTIDE SEQUENCE</scope>
</reference>